<evidence type="ECO:0000313" key="2">
    <source>
        <dbReference type="Proteomes" id="UP000516421"/>
    </source>
</evidence>
<dbReference type="KEGG" id="rama:IDM48_04245"/>
<protein>
    <submittedName>
        <fullName evidence="1">Uncharacterized protein</fullName>
    </submittedName>
</protein>
<dbReference type="RefSeq" id="WP_145173098.1">
    <property type="nucleotide sequence ID" value="NZ_CP061538.1"/>
</dbReference>
<accession>A0A7H2BLS3</accession>
<gene>
    <name evidence="1" type="ORF">IDM48_04245</name>
</gene>
<dbReference type="Proteomes" id="UP000516421">
    <property type="component" value="Chromosome"/>
</dbReference>
<proteinExistence type="predicted"/>
<dbReference type="EMBL" id="CP061538">
    <property type="protein sequence ID" value="QNV40619.1"/>
    <property type="molecule type" value="Genomic_DNA"/>
</dbReference>
<name>A0A7H2BLS3_9MICC</name>
<dbReference type="AlphaFoldDB" id="A0A7H2BLS3"/>
<evidence type="ECO:0000313" key="1">
    <source>
        <dbReference type="EMBL" id="QNV40619.1"/>
    </source>
</evidence>
<organism evidence="1 2">
    <name type="scientific">Rothia amarae</name>
    <dbReference type="NCBI Taxonomy" id="169480"/>
    <lineage>
        <taxon>Bacteria</taxon>
        <taxon>Bacillati</taxon>
        <taxon>Actinomycetota</taxon>
        <taxon>Actinomycetes</taxon>
        <taxon>Micrococcales</taxon>
        <taxon>Micrococcaceae</taxon>
        <taxon>Rothia</taxon>
    </lineage>
</organism>
<sequence>MKTNADLLLEATQAPSISAISKKIGVPKPTFNTQVQQSRIPTDTLVSISRAYDLDILTLLSKLEIITAFEARKARTSASLGDFSDEELAKELYERTLREALNRKDQVALAAESDDQQDLDEGEMY</sequence>
<reference evidence="1 2" key="1">
    <citation type="submission" date="2020-09" db="EMBL/GenBank/DDBJ databases">
        <title>Investigation of environmental microbe.</title>
        <authorList>
            <person name="Ou Y."/>
            <person name="Kang Q."/>
        </authorList>
    </citation>
    <scope>NUCLEOTIDE SEQUENCE [LARGE SCALE GENOMIC DNA]</scope>
    <source>
        <strain evidence="1 2">KJZ-9</strain>
    </source>
</reference>
<keyword evidence="2" id="KW-1185">Reference proteome</keyword>